<keyword evidence="1" id="KW-0732">Signal</keyword>
<accession>A0A0B7A1J2</accession>
<feature type="chain" id="PRO_5002111424" description="Secreted protein" evidence="1">
    <location>
        <begin position="20"/>
        <end position="69"/>
    </location>
</feature>
<gene>
    <name evidence="2" type="primary">ORF92167</name>
</gene>
<reference evidence="2" key="1">
    <citation type="submission" date="2014-12" db="EMBL/GenBank/DDBJ databases">
        <title>Insight into the proteome of Arion vulgaris.</title>
        <authorList>
            <person name="Aradska J."/>
            <person name="Bulat T."/>
            <person name="Smidak R."/>
            <person name="Sarate P."/>
            <person name="Gangsoo J."/>
            <person name="Sialana F."/>
            <person name="Bilban M."/>
            <person name="Lubec G."/>
        </authorList>
    </citation>
    <scope>NUCLEOTIDE SEQUENCE</scope>
    <source>
        <tissue evidence="2">Skin</tissue>
    </source>
</reference>
<proteinExistence type="predicted"/>
<dbReference type="EMBL" id="HACG01027833">
    <property type="protein sequence ID" value="CEK74698.1"/>
    <property type="molecule type" value="Transcribed_RNA"/>
</dbReference>
<feature type="signal peptide" evidence="1">
    <location>
        <begin position="1"/>
        <end position="19"/>
    </location>
</feature>
<name>A0A0B7A1J2_9EUPU</name>
<evidence type="ECO:0008006" key="3">
    <source>
        <dbReference type="Google" id="ProtNLM"/>
    </source>
</evidence>
<organism evidence="2">
    <name type="scientific">Arion vulgaris</name>
    <dbReference type="NCBI Taxonomy" id="1028688"/>
    <lineage>
        <taxon>Eukaryota</taxon>
        <taxon>Metazoa</taxon>
        <taxon>Spiralia</taxon>
        <taxon>Lophotrochozoa</taxon>
        <taxon>Mollusca</taxon>
        <taxon>Gastropoda</taxon>
        <taxon>Heterobranchia</taxon>
        <taxon>Euthyneura</taxon>
        <taxon>Panpulmonata</taxon>
        <taxon>Eupulmonata</taxon>
        <taxon>Stylommatophora</taxon>
        <taxon>Helicina</taxon>
        <taxon>Arionoidea</taxon>
        <taxon>Arionidae</taxon>
        <taxon>Arion</taxon>
    </lineage>
</organism>
<protein>
    <recommendedName>
        <fullName evidence="3">Secreted protein</fullName>
    </recommendedName>
</protein>
<dbReference type="AlphaFoldDB" id="A0A0B7A1J2"/>
<evidence type="ECO:0000313" key="2">
    <source>
        <dbReference type="EMBL" id="CEK74698.1"/>
    </source>
</evidence>
<sequence length="69" mass="7722">MYMRLPIMWACTVLQMIVAVPHQTGQCGCQAPVWMVRNSQTTQTQPIFEDNSSSSSSSLQTVLELDCLE</sequence>
<evidence type="ECO:0000256" key="1">
    <source>
        <dbReference type="SAM" id="SignalP"/>
    </source>
</evidence>